<name>A0A518BKR5_9BACT</name>
<evidence type="ECO:0000256" key="1">
    <source>
        <dbReference type="SAM" id="Phobius"/>
    </source>
</evidence>
<organism evidence="2 3">
    <name type="scientific">Engelhardtia mirabilis</name>
    <dbReference type="NCBI Taxonomy" id="2528011"/>
    <lineage>
        <taxon>Bacteria</taxon>
        <taxon>Pseudomonadati</taxon>
        <taxon>Planctomycetota</taxon>
        <taxon>Planctomycetia</taxon>
        <taxon>Planctomycetia incertae sedis</taxon>
        <taxon>Engelhardtia</taxon>
    </lineage>
</organism>
<evidence type="ECO:0000313" key="2">
    <source>
        <dbReference type="EMBL" id="QDU67565.1"/>
    </source>
</evidence>
<keyword evidence="3" id="KW-1185">Reference proteome</keyword>
<protein>
    <submittedName>
        <fullName evidence="2">Uncharacterized protein</fullName>
    </submittedName>
</protein>
<reference evidence="2 3" key="1">
    <citation type="submission" date="2019-02" db="EMBL/GenBank/DDBJ databases">
        <title>Deep-cultivation of Planctomycetes and their phenomic and genomic characterization uncovers novel biology.</title>
        <authorList>
            <person name="Wiegand S."/>
            <person name="Jogler M."/>
            <person name="Boedeker C."/>
            <person name="Pinto D."/>
            <person name="Vollmers J."/>
            <person name="Rivas-Marin E."/>
            <person name="Kohn T."/>
            <person name="Peeters S.H."/>
            <person name="Heuer A."/>
            <person name="Rast P."/>
            <person name="Oberbeckmann S."/>
            <person name="Bunk B."/>
            <person name="Jeske O."/>
            <person name="Meyerdierks A."/>
            <person name="Storesund J.E."/>
            <person name="Kallscheuer N."/>
            <person name="Luecker S."/>
            <person name="Lage O.M."/>
            <person name="Pohl T."/>
            <person name="Merkel B.J."/>
            <person name="Hornburger P."/>
            <person name="Mueller R.-W."/>
            <person name="Bruemmer F."/>
            <person name="Labrenz M."/>
            <person name="Spormann A.M."/>
            <person name="Op den Camp H."/>
            <person name="Overmann J."/>
            <person name="Amann R."/>
            <person name="Jetten M.S.M."/>
            <person name="Mascher T."/>
            <person name="Medema M.H."/>
            <person name="Devos D.P."/>
            <person name="Kaster A.-K."/>
            <person name="Ovreas L."/>
            <person name="Rohde M."/>
            <person name="Galperin M.Y."/>
            <person name="Jogler C."/>
        </authorList>
    </citation>
    <scope>NUCLEOTIDE SEQUENCE [LARGE SCALE GENOMIC DNA]</scope>
    <source>
        <strain evidence="2 3">Pla133</strain>
    </source>
</reference>
<sequence>MSGADSKQPSDLERAERLQDWLERGRVEFPGDGADRGLRDTVMEARRLAAEEYDASVLASRRVAVRVIEQTVGGMPFHMRVRRALKRSVALRVVAASVLVHLLALPAVAWYVIAPQTMPDFVLSFLPVDRDDPAGVGSPLELPDDEAAEALAERRGEVENRLRIDRFRIGTAALPDPIDVAGLVDSARPKSAADWIALRIELRRGVGHLPAAALTADLSDPLTSLAVLETCLDALALDPESELSRRSADRARLRVAALSAVELPWRELAPAALERAASYGVGPAGRSPSGVGASGGEARGLDLGWWLRGASAGLENLAASEPWASWLVWADGQR</sequence>
<dbReference type="Proteomes" id="UP000316921">
    <property type="component" value="Chromosome"/>
</dbReference>
<keyword evidence="1" id="KW-1133">Transmembrane helix</keyword>
<dbReference type="AlphaFoldDB" id="A0A518BKR5"/>
<dbReference type="KEGG" id="pbap:Pla133_26530"/>
<gene>
    <name evidence="2" type="ORF">Pla133_26530</name>
</gene>
<dbReference type="RefSeq" id="WP_145065850.1">
    <property type="nucleotide sequence ID" value="NZ_CP036287.1"/>
</dbReference>
<feature type="transmembrane region" description="Helical" evidence="1">
    <location>
        <begin position="89"/>
        <end position="113"/>
    </location>
</feature>
<accession>A0A518BKR5</accession>
<keyword evidence="1" id="KW-0472">Membrane</keyword>
<evidence type="ECO:0000313" key="3">
    <source>
        <dbReference type="Proteomes" id="UP000316921"/>
    </source>
</evidence>
<dbReference type="EMBL" id="CP036287">
    <property type="protein sequence ID" value="QDU67565.1"/>
    <property type="molecule type" value="Genomic_DNA"/>
</dbReference>
<proteinExistence type="predicted"/>
<keyword evidence="1" id="KW-0812">Transmembrane</keyword>